<evidence type="ECO:0000256" key="1">
    <source>
        <dbReference type="SAM" id="Phobius"/>
    </source>
</evidence>
<comment type="caution">
    <text evidence="2">The sequence shown here is derived from an EMBL/GenBank/DDBJ whole genome shotgun (WGS) entry which is preliminary data.</text>
</comment>
<evidence type="ECO:0000313" key="3">
    <source>
        <dbReference type="Proteomes" id="UP000186029"/>
    </source>
</evidence>
<dbReference type="EMBL" id="MFAC01000001">
    <property type="protein sequence ID" value="OGD67850.1"/>
    <property type="molecule type" value="Genomic_DNA"/>
</dbReference>
<accession>A0A1F5EKJ0</accession>
<keyword evidence="1" id="KW-0472">Membrane</keyword>
<name>A0A1F5EKJ0_9BACT</name>
<proteinExistence type="predicted"/>
<organism evidence="2 3">
    <name type="scientific">Candidatus Campbellbacteria bacterium RIFCSPLOWO2_02_35_12</name>
    <dbReference type="NCBI Taxonomy" id="1797580"/>
    <lineage>
        <taxon>Bacteria</taxon>
        <taxon>Candidatus Campbelliibacteriota</taxon>
    </lineage>
</organism>
<evidence type="ECO:0000313" key="2">
    <source>
        <dbReference type="EMBL" id="OGD67850.1"/>
    </source>
</evidence>
<gene>
    <name evidence="2" type="ORF">A2Z61_01520</name>
</gene>
<feature type="transmembrane region" description="Helical" evidence="1">
    <location>
        <begin position="46"/>
        <end position="69"/>
    </location>
</feature>
<dbReference type="AlphaFoldDB" id="A0A1F5EKJ0"/>
<protein>
    <submittedName>
        <fullName evidence="2">Uncharacterized protein</fullName>
    </submittedName>
</protein>
<feature type="transmembrane region" description="Helical" evidence="1">
    <location>
        <begin position="12"/>
        <end position="34"/>
    </location>
</feature>
<sequence length="75" mass="8201">MKREEKGVKMKIRFLISAVTVILFVGIIMVGMFIVGGKIEGFVENFALGLVTGGLVGALVAGGFFFVFWKKIINF</sequence>
<reference evidence="2 3" key="1">
    <citation type="journal article" date="2016" name="Nat. Commun.">
        <title>Thousands of microbial genomes shed light on interconnected biogeochemical processes in an aquifer system.</title>
        <authorList>
            <person name="Anantharaman K."/>
            <person name="Brown C.T."/>
            <person name="Hug L.A."/>
            <person name="Sharon I."/>
            <person name="Castelle C.J."/>
            <person name="Probst A.J."/>
            <person name="Thomas B.C."/>
            <person name="Singh A."/>
            <person name="Wilkins M.J."/>
            <person name="Karaoz U."/>
            <person name="Brodie E.L."/>
            <person name="Williams K.H."/>
            <person name="Hubbard S.S."/>
            <person name="Banfield J.F."/>
        </authorList>
    </citation>
    <scope>NUCLEOTIDE SEQUENCE [LARGE SCALE GENOMIC DNA]</scope>
</reference>
<keyword evidence="1" id="KW-0812">Transmembrane</keyword>
<keyword evidence="1" id="KW-1133">Transmembrane helix</keyword>
<dbReference type="Proteomes" id="UP000186029">
    <property type="component" value="Unassembled WGS sequence"/>
</dbReference>